<comment type="caution">
    <text evidence="5">The sequence shown here is derived from an EMBL/GenBank/DDBJ whole genome shotgun (WGS) entry which is preliminary data.</text>
</comment>
<dbReference type="InterPro" id="IPR006035">
    <property type="entry name" value="Ureohydrolase"/>
</dbReference>
<evidence type="ECO:0008006" key="7">
    <source>
        <dbReference type="Google" id="ProtNLM"/>
    </source>
</evidence>
<dbReference type="GO" id="GO:0030145">
    <property type="term" value="F:manganese ion binding"/>
    <property type="evidence" value="ECO:0007669"/>
    <property type="project" value="TreeGrafter"/>
</dbReference>
<dbReference type="AlphaFoldDB" id="A0A511QAJ6"/>
<dbReference type="Gene3D" id="3.40.800.10">
    <property type="entry name" value="Ureohydrolase domain"/>
    <property type="match status" value="1"/>
</dbReference>
<dbReference type="Pfam" id="PF00491">
    <property type="entry name" value="Arginase"/>
    <property type="match status" value="1"/>
</dbReference>
<protein>
    <recommendedName>
        <fullName evidence="7">Arginase</fullName>
    </recommendedName>
</protein>
<evidence type="ECO:0000256" key="3">
    <source>
        <dbReference type="ARBA" id="ARBA00023211"/>
    </source>
</evidence>
<dbReference type="OrthoDB" id="9789727at2"/>
<keyword evidence="1" id="KW-0479">Metal-binding</keyword>
<gene>
    <name evidence="5" type="ORF">VSA01S_03880</name>
</gene>
<dbReference type="EMBL" id="BJXJ01000002">
    <property type="protein sequence ID" value="GEM74276.1"/>
    <property type="molecule type" value="Genomic_DNA"/>
</dbReference>
<evidence type="ECO:0000256" key="4">
    <source>
        <dbReference type="PROSITE-ProRule" id="PRU00742"/>
    </source>
</evidence>
<evidence type="ECO:0000256" key="2">
    <source>
        <dbReference type="ARBA" id="ARBA00022801"/>
    </source>
</evidence>
<keyword evidence="2" id="KW-0378">Hydrolase</keyword>
<dbReference type="Proteomes" id="UP000321922">
    <property type="component" value="Unassembled WGS sequence"/>
</dbReference>
<dbReference type="PROSITE" id="PS51409">
    <property type="entry name" value="ARGINASE_2"/>
    <property type="match status" value="1"/>
</dbReference>
<comment type="similarity">
    <text evidence="4">Belongs to the arginase family.</text>
</comment>
<evidence type="ECO:0000313" key="6">
    <source>
        <dbReference type="Proteomes" id="UP000321922"/>
    </source>
</evidence>
<sequence length="272" mass="29293">MSYRLICSQGRIGDKTDTTLRGAKITAEALEQNFGIQATIIGSPSPGQDDNWKECLPKASKTLDLLQGEVQTSLAANDTVLFASNTCSASLATLPIVTAKYPDITVLWIDAHGDFNTPDTSETGYLGGMVLAAVCGFWESGFGAGLKPSQVVLAGVHDIDEKERRLLEDSGVRMLLPRNVTPETILEMVGSSKLWIHIDWDALEPGQIPADYKVHGGLYLSQLISVFEAIPREQVLGLELAEFSADDIDSEESKLGVSNILSVVNSLLGSKK</sequence>
<proteinExistence type="inferred from homology"/>
<dbReference type="CDD" id="cd09999">
    <property type="entry name" value="Arginase-like_1"/>
    <property type="match status" value="1"/>
</dbReference>
<keyword evidence="6" id="KW-1185">Reference proteome</keyword>
<organism evidence="5 6">
    <name type="scientific">Vibrio sagamiensis NBRC 104589</name>
    <dbReference type="NCBI Taxonomy" id="1219064"/>
    <lineage>
        <taxon>Bacteria</taxon>
        <taxon>Pseudomonadati</taxon>
        <taxon>Pseudomonadota</taxon>
        <taxon>Gammaproteobacteria</taxon>
        <taxon>Vibrionales</taxon>
        <taxon>Vibrionaceae</taxon>
        <taxon>Vibrio</taxon>
    </lineage>
</organism>
<dbReference type="SUPFAM" id="SSF52768">
    <property type="entry name" value="Arginase/deacetylase"/>
    <property type="match status" value="1"/>
</dbReference>
<dbReference type="GO" id="GO:0004053">
    <property type="term" value="F:arginase activity"/>
    <property type="evidence" value="ECO:0007669"/>
    <property type="project" value="TreeGrafter"/>
</dbReference>
<dbReference type="PANTHER" id="PTHR43782:SF3">
    <property type="entry name" value="ARGINASE"/>
    <property type="match status" value="1"/>
</dbReference>
<dbReference type="InterPro" id="IPR023696">
    <property type="entry name" value="Ureohydrolase_dom_sf"/>
</dbReference>
<dbReference type="PANTHER" id="PTHR43782">
    <property type="entry name" value="ARGINASE"/>
    <property type="match status" value="1"/>
</dbReference>
<evidence type="ECO:0000256" key="1">
    <source>
        <dbReference type="ARBA" id="ARBA00022723"/>
    </source>
</evidence>
<evidence type="ECO:0000313" key="5">
    <source>
        <dbReference type="EMBL" id="GEM74276.1"/>
    </source>
</evidence>
<dbReference type="RefSeq" id="WP_039978786.1">
    <property type="nucleotide sequence ID" value="NZ_BAOJ01000005.1"/>
</dbReference>
<name>A0A511QAJ6_9VIBR</name>
<keyword evidence="3" id="KW-0464">Manganese</keyword>
<accession>A0A511QAJ6</accession>
<reference evidence="5 6" key="1">
    <citation type="submission" date="2019-07" db="EMBL/GenBank/DDBJ databases">
        <title>Whole genome shotgun sequence of Vibrio sagamiensis NBRC 104589.</title>
        <authorList>
            <person name="Hosoyama A."/>
            <person name="Uohara A."/>
            <person name="Ohji S."/>
            <person name="Ichikawa N."/>
        </authorList>
    </citation>
    <scope>NUCLEOTIDE SEQUENCE [LARGE SCALE GENOMIC DNA]</scope>
    <source>
        <strain evidence="5 6">NBRC 104589</strain>
    </source>
</reference>
<dbReference type="GO" id="GO:0005829">
    <property type="term" value="C:cytosol"/>
    <property type="evidence" value="ECO:0007669"/>
    <property type="project" value="TreeGrafter"/>
</dbReference>